<keyword evidence="7" id="KW-0436">Ligase</keyword>
<keyword evidence="4 5" id="KW-0472">Membrane</keyword>
<feature type="domain" description="O-antigen ligase-related" evidence="6">
    <location>
        <begin position="222"/>
        <end position="353"/>
    </location>
</feature>
<evidence type="ECO:0000256" key="3">
    <source>
        <dbReference type="ARBA" id="ARBA00022989"/>
    </source>
</evidence>
<feature type="transmembrane region" description="Helical" evidence="5">
    <location>
        <begin position="134"/>
        <end position="155"/>
    </location>
</feature>
<keyword evidence="2 5" id="KW-0812">Transmembrane</keyword>
<dbReference type="EMBL" id="RAHX01000001">
    <property type="protein sequence ID" value="RJY09456.1"/>
    <property type="molecule type" value="Genomic_DNA"/>
</dbReference>
<feature type="transmembrane region" description="Helical" evidence="5">
    <location>
        <begin position="222"/>
        <end position="248"/>
    </location>
</feature>
<dbReference type="Pfam" id="PF04932">
    <property type="entry name" value="Wzy_C"/>
    <property type="match status" value="1"/>
</dbReference>
<feature type="transmembrane region" description="Helical" evidence="5">
    <location>
        <begin position="27"/>
        <end position="43"/>
    </location>
</feature>
<dbReference type="GO" id="GO:0016874">
    <property type="term" value="F:ligase activity"/>
    <property type="evidence" value="ECO:0007669"/>
    <property type="project" value="UniProtKB-KW"/>
</dbReference>
<gene>
    <name evidence="7" type="ORF">D6201_08885</name>
</gene>
<organism evidence="7 8">
    <name type="scientific">Aurantiacibacter aquimixticola</name>
    <dbReference type="NCBI Taxonomy" id="1958945"/>
    <lineage>
        <taxon>Bacteria</taxon>
        <taxon>Pseudomonadati</taxon>
        <taxon>Pseudomonadota</taxon>
        <taxon>Alphaproteobacteria</taxon>
        <taxon>Sphingomonadales</taxon>
        <taxon>Erythrobacteraceae</taxon>
        <taxon>Aurantiacibacter</taxon>
    </lineage>
</organism>
<evidence type="ECO:0000256" key="4">
    <source>
        <dbReference type="ARBA" id="ARBA00023136"/>
    </source>
</evidence>
<feature type="transmembrane region" description="Helical" evidence="5">
    <location>
        <begin position="104"/>
        <end position="122"/>
    </location>
</feature>
<comment type="subcellular location">
    <subcellularLocation>
        <location evidence="1">Membrane</location>
        <topology evidence="1">Multi-pass membrane protein</topology>
    </subcellularLocation>
</comment>
<name>A0A419RUJ6_9SPHN</name>
<feature type="transmembrane region" description="Helical" evidence="5">
    <location>
        <begin position="55"/>
        <end position="71"/>
    </location>
</feature>
<evidence type="ECO:0000259" key="6">
    <source>
        <dbReference type="Pfam" id="PF04932"/>
    </source>
</evidence>
<evidence type="ECO:0000256" key="1">
    <source>
        <dbReference type="ARBA" id="ARBA00004141"/>
    </source>
</evidence>
<dbReference type="InterPro" id="IPR051533">
    <property type="entry name" value="WaaL-like"/>
</dbReference>
<dbReference type="AlphaFoldDB" id="A0A419RUJ6"/>
<dbReference type="PANTHER" id="PTHR37422">
    <property type="entry name" value="TEICHURONIC ACID BIOSYNTHESIS PROTEIN TUAE"/>
    <property type="match status" value="1"/>
</dbReference>
<evidence type="ECO:0000313" key="7">
    <source>
        <dbReference type="EMBL" id="RJY09456.1"/>
    </source>
</evidence>
<dbReference type="Proteomes" id="UP000285232">
    <property type="component" value="Unassembled WGS sequence"/>
</dbReference>
<dbReference type="PANTHER" id="PTHR37422:SF23">
    <property type="entry name" value="TEICHURONIC ACID BIOSYNTHESIS PROTEIN TUAE"/>
    <property type="match status" value="1"/>
</dbReference>
<dbReference type="GO" id="GO:0016020">
    <property type="term" value="C:membrane"/>
    <property type="evidence" value="ECO:0007669"/>
    <property type="project" value="UniProtKB-SubCell"/>
</dbReference>
<evidence type="ECO:0000256" key="2">
    <source>
        <dbReference type="ARBA" id="ARBA00022692"/>
    </source>
</evidence>
<feature type="transmembrane region" description="Helical" evidence="5">
    <location>
        <begin position="381"/>
        <end position="414"/>
    </location>
</feature>
<evidence type="ECO:0000256" key="5">
    <source>
        <dbReference type="SAM" id="Phobius"/>
    </source>
</evidence>
<feature type="transmembrane region" description="Helical" evidence="5">
    <location>
        <begin position="260"/>
        <end position="278"/>
    </location>
</feature>
<keyword evidence="3 5" id="KW-1133">Transmembrane helix</keyword>
<feature type="transmembrane region" description="Helical" evidence="5">
    <location>
        <begin position="78"/>
        <end position="98"/>
    </location>
</feature>
<sequence>MATMAKTSGREGPQTTRRLSTANGRRVYLGVILGYALMLPPQLNANFLGSVFPPYRILLMVMSLYILSAIFRRQLKPTWADGAVLAATGWICAAMFVSSDTQQAITASLAHIVDVAIAYFLSRAIFRNIGDLRAFLLLMLPGLLIVGTIIMVEAITHTHIIQGIFSELTGHPVQYGSSPRFGLMRAQGPFPHPILAGIFFVSFLPLYWLAGYKKIPRMSGSFAALTSFFSVSSATLLGLVASIGLLVYSWMTKRVANITWPLFFFAASIVIFVAELGTKSGTFSLFVRFASLNSMGAYNRILIWDYGTENVARNPWFGIGYADWVRPDWMSASMDNYWLLLAVRFGLPASILVAVAVLIGISSLMQRSIDNSVADADVLRGVAISLGVFALGLASVSLWLAVQVWFFALLGIAVSLGQADARKIGRVVHPMSHDGIRKSNSGAFS</sequence>
<feature type="transmembrane region" description="Helical" evidence="5">
    <location>
        <begin position="190"/>
        <end position="210"/>
    </location>
</feature>
<protein>
    <submittedName>
        <fullName evidence="7">O-antigen ligase domain-containing protein</fullName>
    </submittedName>
</protein>
<dbReference type="InterPro" id="IPR007016">
    <property type="entry name" value="O-antigen_ligase-rel_domated"/>
</dbReference>
<evidence type="ECO:0000313" key="8">
    <source>
        <dbReference type="Proteomes" id="UP000285232"/>
    </source>
</evidence>
<feature type="transmembrane region" description="Helical" evidence="5">
    <location>
        <begin position="337"/>
        <end position="361"/>
    </location>
</feature>
<proteinExistence type="predicted"/>
<keyword evidence="8" id="KW-1185">Reference proteome</keyword>
<comment type="caution">
    <text evidence="7">The sequence shown here is derived from an EMBL/GenBank/DDBJ whole genome shotgun (WGS) entry which is preliminary data.</text>
</comment>
<accession>A0A419RUJ6</accession>
<reference evidence="7 8" key="1">
    <citation type="journal article" date="2017" name="Int. J. Syst. Evol. Microbiol.">
        <title>Erythrobacter aquimixticola sp. nov., isolated from the junction between the ocean and a freshwater spring.</title>
        <authorList>
            <person name="Park S."/>
            <person name="Jung Y.T."/>
            <person name="Choi S.J."/>
            <person name="Yoon J.H."/>
        </authorList>
    </citation>
    <scope>NUCLEOTIDE SEQUENCE [LARGE SCALE GENOMIC DNA]</scope>
    <source>
        <strain evidence="7 8">JSSK-14</strain>
    </source>
</reference>